<evidence type="ECO:0000313" key="2">
    <source>
        <dbReference type="EMBL" id="CAK7236376.1"/>
    </source>
</evidence>
<feature type="compositionally biased region" description="Low complexity" evidence="1">
    <location>
        <begin position="153"/>
        <end position="175"/>
    </location>
</feature>
<evidence type="ECO:0000256" key="1">
    <source>
        <dbReference type="SAM" id="MobiDB-lite"/>
    </source>
</evidence>
<keyword evidence="3" id="KW-1185">Reference proteome</keyword>
<organism evidence="2 3">
    <name type="scientific">Sporothrix curviconia</name>
    <dbReference type="NCBI Taxonomy" id="1260050"/>
    <lineage>
        <taxon>Eukaryota</taxon>
        <taxon>Fungi</taxon>
        <taxon>Dikarya</taxon>
        <taxon>Ascomycota</taxon>
        <taxon>Pezizomycotina</taxon>
        <taxon>Sordariomycetes</taxon>
        <taxon>Sordariomycetidae</taxon>
        <taxon>Ophiostomatales</taxon>
        <taxon>Ophiostomataceae</taxon>
        <taxon>Sporothrix</taxon>
    </lineage>
</organism>
<comment type="caution">
    <text evidence="2">The sequence shown here is derived from an EMBL/GenBank/DDBJ whole genome shotgun (WGS) entry which is preliminary data.</text>
</comment>
<gene>
    <name evidence="2" type="ORF">SCUCBS95973_009586</name>
</gene>
<dbReference type="Proteomes" id="UP001642405">
    <property type="component" value="Unassembled WGS sequence"/>
</dbReference>
<name>A0ABP0CZD5_9PEZI</name>
<feature type="region of interest" description="Disordered" evidence="1">
    <location>
        <begin position="1"/>
        <end position="215"/>
    </location>
</feature>
<dbReference type="EMBL" id="CAWUHB010000114">
    <property type="protein sequence ID" value="CAK7236376.1"/>
    <property type="molecule type" value="Genomic_DNA"/>
</dbReference>
<feature type="region of interest" description="Disordered" evidence="1">
    <location>
        <begin position="227"/>
        <end position="265"/>
    </location>
</feature>
<proteinExistence type="predicted"/>
<accession>A0ABP0CZD5</accession>
<reference evidence="2 3" key="1">
    <citation type="submission" date="2024-01" db="EMBL/GenBank/DDBJ databases">
        <authorList>
            <person name="Allen C."/>
            <person name="Tagirdzhanova G."/>
        </authorList>
    </citation>
    <scope>NUCLEOTIDE SEQUENCE [LARGE SCALE GENOMIC DNA]</scope>
</reference>
<feature type="compositionally biased region" description="Polar residues" evidence="1">
    <location>
        <begin position="20"/>
        <end position="32"/>
    </location>
</feature>
<sequence length="298" mass="30557">MAPIPIYSQSPISAAKPSGVTPQTTGILQSGNKAAPETPTKTRPSAVASGPPPPQPGAVPSLPQPTGTGHNPYAPPPPATTTPATNTRTSSYSPAPPQPGAAPVPPTTAAASPYYQQPPPPATITAAAVLPPPPRNGETLASTSILGPPPAPATTTMPPQMGMPPLSASPYPASSRGTATSVQPGYPGIPQPTGLAQGLAMNEQQQSNLDHPPGYVQNAYAAEMTSSQREAAQLANSGLSSYHGSRNNAIDSRNYSNSATFDDEPEGIWDAAKKLAWSAGERLSAAETEVWKRINKQE</sequence>
<protein>
    <submittedName>
        <fullName evidence="2">Uncharacterized protein</fullName>
    </submittedName>
</protein>
<feature type="compositionally biased region" description="Low complexity" evidence="1">
    <location>
        <begin position="81"/>
        <end position="93"/>
    </location>
</feature>
<feature type="compositionally biased region" description="Polar residues" evidence="1">
    <location>
        <begin position="227"/>
        <end position="260"/>
    </location>
</feature>
<evidence type="ECO:0000313" key="3">
    <source>
        <dbReference type="Proteomes" id="UP001642405"/>
    </source>
</evidence>
<feature type="compositionally biased region" description="Pro residues" evidence="1">
    <location>
        <begin position="94"/>
        <end position="106"/>
    </location>
</feature>